<dbReference type="AlphaFoldDB" id="D2A3K4"/>
<gene>
    <name evidence="2" type="primary">AUGUSTUS-3.0.2_07995</name>
    <name evidence="2" type="ORF">TcasGA2_TC007995</name>
</gene>
<proteinExistence type="predicted"/>
<protein>
    <submittedName>
        <fullName evidence="2">Uncharacterized protein</fullName>
    </submittedName>
</protein>
<dbReference type="KEGG" id="tca:655761"/>
<evidence type="ECO:0000313" key="3">
    <source>
        <dbReference type="Proteomes" id="UP000007266"/>
    </source>
</evidence>
<feature type="compositionally biased region" description="Basic and acidic residues" evidence="1">
    <location>
        <begin position="74"/>
        <end position="104"/>
    </location>
</feature>
<keyword evidence="3" id="KW-1185">Reference proteome</keyword>
<sequence length="353" mass="40872">MEPKKKCSHIIRRSKYERNAAEVTNWWHRLFSLLESEAAIPPDRRLDVVNEIFPEKLLNRILSILSFVRSCKRPTTDDESPKPPDDQKTDDSIPTEDHQRKEVGPHNPYTRFFRRRPDRAAIWHTLPPLSLEEMSLTQKAEAITTLIATEFVEWMENISDEDSPTTLTVPLVLKMFEIGFDTHAARSLQVRVKEMASVPDGVAILKAMPDMAKRSQLHRQLLRDLKASQQKKRIFAFGTKIDKEHQVIPPKMADIDKWLVCKRVPEHLESMAAVWQGITHLRSTRAYCEYLLEHPEITPPKYLVQMRMLDKETLKGQIHLQADEKETGPTIIPKRTMETEAHHAEQEAIMLGN</sequence>
<organism evidence="2 3">
    <name type="scientific">Tribolium castaneum</name>
    <name type="common">Red flour beetle</name>
    <dbReference type="NCBI Taxonomy" id="7070"/>
    <lineage>
        <taxon>Eukaryota</taxon>
        <taxon>Metazoa</taxon>
        <taxon>Ecdysozoa</taxon>
        <taxon>Arthropoda</taxon>
        <taxon>Hexapoda</taxon>
        <taxon>Insecta</taxon>
        <taxon>Pterygota</taxon>
        <taxon>Neoptera</taxon>
        <taxon>Endopterygota</taxon>
        <taxon>Coleoptera</taxon>
        <taxon>Polyphaga</taxon>
        <taxon>Cucujiformia</taxon>
        <taxon>Tenebrionidae</taxon>
        <taxon>Tenebrionidae incertae sedis</taxon>
        <taxon>Tribolium</taxon>
    </lineage>
</organism>
<reference evidence="2 3" key="1">
    <citation type="journal article" date="2008" name="Nature">
        <title>The genome of the model beetle and pest Tribolium castaneum.</title>
        <authorList>
            <consortium name="Tribolium Genome Sequencing Consortium"/>
            <person name="Richards S."/>
            <person name="Gibbs R.A."/>
            <person name="Weinstock G.M."/>
            <person name="Brown S.J."/>
            <person name="Denell R."/>
            <person name="Beeman R.W."/>
            <person name="Gibbs R."/>
            <person name="Beeman R.W."/>
            <person name="Brown S.J."/>
            <person name="Bucher G."/>
            <person name="Friedrich M."/>
            <person name="Grimmelikhuijzen C.J."/>
            <person name="Klingler M."/>
            <person name="Lorenzen M."/>
            <person name="Richards S."/>
            <person name="Roth S."/>
            <person name="Schroder R."/>
            <person name="Tautz D."/>
            <person name="Zdobnov E.M."/>
            <person name="Muzny D."/>
            <person name="Gibbs R.A."/>
            <person name="Weinstock G.M."/>
            <person name="Attaway T."/>
            <person name="Bell S."/>
            <person name="Buhay C.J."/>
            <person name="Chandrabose M.N."/>
            <person name="Chavez D."/>
            <person name="Clerk-Blankenburg K.P."/>
            <person name="Cree A."/>
            <person name="Dao M."/>
            <person name="Davis C."/>
            <person name="Chacko J."/>
            <person name="Dinh H."/>
            <person name="Dugan-Rocha S."/>
            <person name="Fowler G."/>
            <person name="Garner T.T."/>
            <person name="Garnes J."/>
            <person name="Gnirke A."/>
            <person name="Hawes A."/>
            <person name="Hernandez J."/>
            <person name="Hines S."/>
            <person name="Holder M."/>
            <person name="Hume J."/>
            <person name="Jhangiani S.N."/>
            <person name="Joshi V."/>
            <person name="Khan Z.M."/>
            <person name="Jackson L."/>
            <person name="Kovar C."/>
            <person name="Kowis A."/>
            <person name="Lee S."/>
            <person name="Lewis L.R."/>
            <person name="Margolis J."/>
            <person name="Morgan M."/>
            <person name="Nazareth L.V."/>
            <person name="Nguyen N."/>
            <person name="Okwuonu G."/>
            <person name="Parker D."/>
            <person name="Richards S."/>
            <person name="Ruiz S.J."/>
            <person name="Santibanez J."/>
            <person name="Savard J."/>
            <person name="Scherer S.E."/>
            <person name="Schneider B."/>
            <person name="Sodergren E."/>
            <person name="Tautz D."/>
            <person name="Vattahil S."/>
            <person name="Villasana D."/>
            <person name="White C.S."/>
            <person name="Wright R."/>
            <person name="Park Y."/>
            <person name="Beeman R.W."/>
            <person name="Lord J."/>
            <person name="Oppert B."/>
            <person name="Lorenzen M."/>
            <person name="Brown S."/>
            <person name="Wang L."/>
            <person name="Savard J."/>
            <person name="Tautz D."/>
            <person name="Richards S."/>
            <person name="Weinstock G."/>
            <person name="Gibbs R.A."/>
            <person name="Liu Y."/>
            <person name="Worley K."/>
            <person name="Weinstock G."/>
            <person name="Elsik C.G."/>
            <person name="Reese J.T."/>
            <person name="Elhaik E."/>
            <person name="Landan G."/>
            <person name="Graur D."/>
            <person name="Arensburger P."/>
            <person name="Atkinson P."/>
            <person name="Beeman R.W."/>
            <person name="Beidler J."/>
            <person name="Brown S.J."/>
            <person name="Demuth J.P."/>
            <person name="Drury D.W."/>
            <person name="Du Y.Z."/>
            <person name="Fujiwara H."/>
            <person name="Lorenzen M."/>
            <person name="Maselli V."/>
            <person name="Osanai M."/>
            <person name="Park Y."/>
            <person name="Robertson H.M."/>
            <person name="Tu Z."/>
            <person name="Wang J.J."/>
            <person name="Wang S."/>
            <person name="Richards S."/>
            <person name="Song H."/>
            <person name="Zhang L."/>
            <person name="Sodergren E."/>
            <person name="Werner D."/>
            <person name="Stanke M."/>
            <person name="Morgenstern B."/>
            <person name="Solovyev V."/>
            <person name="Kosarev P."/>
            <person name="Brown G."/>
            <person name="Chen H.C."/>
            <person name="Ermolaeva O."/>
            <person name="Hlavina W."/>
            <person name="Kapustin Y."/>
            <person name="Kiryutin B."/>
            <person name="Kitts P."/>
            <person name="Maglott D."/>
            <person name="Pruitt K."/>
            <person name="Sapojnikov V."/>
            <person name="Souvorov A."/>
            <person name="Mackey A.J."/>
            <person name="Waterhouse R.M."/>
            <person name="Wyder S."/>
            <person name="Zdobnov E.M."/>
            <person name="Zdobnov E.M."/>
            <person name="Wyder S."/>
            <person name="Kriventseva E.V."/>
            <person name="Kadowaki T."/>
            <person name="Bork P."/>
            <person name="Aranda M."/>
            <person name="Bao R."/>
            <person name="Beermann A."/>
            <person name="Berns N."/>
            <person name="Bolognesi R."/>
            <person name="Bonneton F."/>
            <person name="Bopp D."/>
            <person name="Brown S.J."/>
            <person name="Bucher G."/>
            <person name="Butts T."/>
            <person name="Chaumot A."/>
            <person name="Denell R.E."/>
            <person name="Ferrier D.E."/>
            <person name="Friedrich M."/>
            <person name="Gordon C.M."/>
            <person name="Jindra M."/>
            <person name="Klingler M."/>
            <person name="Lan Q."/>
            <person name="Lattorff H.M."/>
            <person name="Laudet V."/>
            <person name="von Levetsow C."/>
            <person name="Liu Z."/>
            <person name="Lutz R."/>
            <person name="Lynch J.A."/>
            <person name="da Fonseca R.N."/>
            <person name="Posnien N."/>
            <person name="Reuter R."/>
            <person name="Roth S."/>
            <person name="Savard J."/>
            <person name="Schinko J.B."/>
            <person name="Schmitt C."/>
            <person name="Schoppmeier M."/>
            <person name="Schroder R."/>
            <person name="Shippy T.D."/>
            <person name="Simonnet F."/>
            <person name="Marques-Souza H."/>
            <person name="Tautz D."/>
            <person name="Tomoyasu Y."/>
            <person name="Trauner J."/>
            <person name="Van der Zee M."/>
            <person name="Vervoort M."/>
            <person name="Wittkopp N."/>
            <person name="Wimmer E.A."/>
            <person name="Yang X."/>
            <person name="Jones A.K."/>
            <person name="Sattelle D.B."/>
            <person name="Ebert P.R."/>
            <person name="Nelson D."/>
            <person name="Scott J.G."/>
            <person name="Beeman R.W."/>
            <person name="Muthukrishnan S."/>
            <person name="Kramer K.J."/>
            <person name="Arakane Y."/>
            <person name="Beeman R.W."/>
            <person name="Zhu Q."/>
            <person name="Hogenkamp D."/>
            <person name="Dixit R."/>
            <person name="Oppert B."/>
            <person name="Jiang H."/>
            <person name="Zou Z."/>
            <person name="Marshall J."/>
            <person name="Elpidina E."/>
            <person name="Vinokurov K."/>
            <person name="Oppert C."/>
            <person name="Zou Z."/>
            <person name="Evans J."/>
            <person name="Lu Z."/>
            <person name="Zhao P."/>
            <person name="Sumathipala N."/>
            <person name="Altincicek B."/>
            <person name="Vilcinskas A."/>
            <person name="Williams M."/>
            <person name="Hultmark D."/>
            <person name="Hetru C."/>
            <person name="Jiang H."/>
            <person name="Grimmelikhuijzen C.J."/>
            <person name="Hauser F."/>
            <person name="Cazzamali G."/>
            <person name="Williamson M."/>
            <person name="Park Y."/>
            <person name="Li B."/>
            <person name="Tanaka Y."/>
            <person name="Predel R."/>
            <person name="Neupert S."/>
            <person name="Schachtner J."/>
            <person name="Verleyen P."/>
            <person name="Raible F."/>
            <person name="Bork P."/>
            <person name="Friedrich M."/>
            <person name="Walden K.K."/>
            <person name="Robertson H.M."/>
            <person name="Angeli S."/>
            <person name="Foret S."/>
            <person name="Bucher G."/>
            <person name="Schuetz S."/>
            <person name="Maleszka R."/>
            <person name="Wimmer E.A."/>
            <person name="Beeman R.W."/>
            <person name="Lorenzen M."/>
            <person name="Tomoyasu Y."/>
            <person name="Miller S.C."/>
            <person name="Grossmann D."/>
            <person name="Bucher G."/>
        </authorList>
    </citation>
    <scope>NUCLEOTIDE SEQUENCE [LARGE SCALE GENOMIC DNA]</scope>
    <source>
        <strain evidence="2 3">Georgia GA2</strain>
    </source>
</reference>
<feature type="region of interest" description="Disordered" evidence="1">
    <location>
        <begin position="73"/>
        <end position="111"/>
    </location>
</feature>
<name>D2A3K4_TRICA</name>
<dbReference type="InParanoid" id="D2A3K4"/>
<dbReference type="HOGENOM" id="CLU_786043_0_0_1"/>
<dbReference type="OrthoDB" id="6755972at2759"/>
<evidence type="ECO:0000256" key="1">
    <source>
        <dbReference type="SAM" id="MobiDB-lite"/>
    </source>
</evidence>
<dbReference type="eggNOG" id="ENOG502S8A4">
    <property type="taxonomic scope" value="Eukaryota"/>
</dbReference>
<accession>D2A3K4</accession>
<dbReference type="Proteomes" id="UP000007266">
    <property type="component" value="Linkage group 4"/>
</dbReference>
<dbReference type="EMBL" id="KQ971338">
    <property type="protein sequence ID" value="EFA02327.1"/>
    <property type="molecule type" value="Genomic_DNA"/>
</dbReference>
<evidence type="ECO:0000313" key="2">
    <source>
        <dbReference type="EMBL" id="EFA02327.1"/>
    </source>
</evidence>
<reference evidence="2 3" key="2">
    <citation type="journal article" date="2010" name="Nucleic Acids Res.">
        <title>BeetleBase in 2010: revisions to provide comprehensive genomic information for Tribolium castaneum.</title>
        <authorList>
            <person name="Kim H.S."/>
            <person name="Murphy T."/>
            <person name="Xia J."/>
            <person name="Caragea D."/>
            <person name="Park Y."/>
            <person name="Beeman R.W."/>
            <person name="Lorenzen M.D."/>
            <person name="Butcher S."/>
            <person name="Manak J.R."/>
            <person name="Brown S.J."/>
        </authorList>
    </citation>
    <scope>NUCLEOTIDE SEQUENCE [LARGE SCALE GENOMIC DNA]</scope>
    <source>
        <strain evidence="2 3">Georgia GA2</strain>
    </source>
</reference>
<dbReference type="PhylomeDB" id="D2A3K4"/>
<dbReference type="OMA" id="WQGITHL"/>